<feature type="transmembrane region" description="Helical" evidence="1">
    <location>
        <begin position="356"/>
        <end position="378"/>
    </location>
</feature>
<evidence type="ECO:0000313" key="3">
    <source>
        <dbReference type="Proteomes" id="UP000663802"/>
    </source>
</evidence>
<reference evidence="2 3" key="1">
    <citation type="journal article" date="2021" name="Int. J. Syst. Evol. Microbiol.">
        <title>Clostridium zeae sp. nov., isolated from corn silage.</title>
        <authorList>
            <person name="Kobayashi H."/>
            <person name="Tanizawa Y."/>
            <person name="Yagura M."/>
            <person name="Sakamoto M."/>
            <person name="Ohkuma M."/>
            <person name="Tohno M."/>
        </authorList>
    </citation>
    <scope>NUCLEOTIDE SEQUENCE [LARGE SCALE GENOMIC DNA]</scope>
    <source>
        <strain evidence="2 3">CSC2</strain>
    </source>
</reference>
<dbReference type="Proteomes" id="UP000663802">
    <property type="component" value="Unassembled WGS sequence"/>
</dbReference>
<gene>
    <name evidence="2" type="ORF">CSC2_22620</name>
</gene>
<proteinExistence type="predicted"/>
<keyword evidence="3" id="KW-1185">Reference proteome</keyword>
<dbReference type="RefSeq" id="WP_206870033.1">
    <property type="nucleotide sequence ID" value="NZ_BMBA01000002.1"/>
</dbReference>
<organism evidence="2 3">
    <name type="scientific">Clostridium zeae</name>
    <dbReference type="NCBI Taxonomy" id="2759022"/>
    <lineage>
        <taxon>Bacteria</taxon>
        <taxon>Bacillati</taxon>
        <taxon>Bacillota</taxon>
        <taxon>Clostridia</taxon>
        <taxon>Eubacteriales</taxon>
        <taxon>Clostridiaceae</taxon>
        <taxon>Clostridium</taxon>
    </lineage>
</organism>
<feature type="transmembrane region" description="Helical" evidence="1">
    <location>
        <begin position="405"/>
        <end position="430"/>
    </location>
</feature>
<dbReference type="InterPro" id="IPR050250">
    <property type="entry name" value="Macrolide_Exporter_MacB"/>
</dbReference>
<keyword evidence="1" id="KW-0812">Transmembrane</keyword>
<sequence>MSALIETFKSLSKRKISTFLLVLQYIIGFSSLFTFANFYNSINHFSYNFKSVADTKKTSFMYNSTGIETLLKGNEQPDYSAFYQYIKGNSDVKNFGTYAYGSKLLNISALNSSKRLNLVDELNIFNKTKQNIISDKIEEIDVKLLIIDQGANEFVKLPLDNGSNFKSNDFGKNHDEMRNILLGSIFEKFFKVGDIITLQSDKQEQFKVIGFLKNNTYFYNQGGVITSSLNNLSSALIIPINKDEEQDKQLFVARIMRGLLLQLKDNVNYEEASRKINLKAQELKLSEKNEKLDSILKVIIDDFINANLSQMIIGIFFCIFSSIGLITSLIVTIYSKKREIGIRIAYGASHLNIFSSLFLEVIFISIISYVGAIIMYILENNGSIQLIKKQYSSMNIIDIYGTIDIYLLLELLIIAMLMLTVISLIIFNVLKKLQPKDLIGGLE</sequence>
<protein>
    <recommendedName>
        <fullName evidence="4">ABC transporter permease</fullName>
    </recommendedName>
</protein>
<evidence type="ECO:0000313" key="2">
    <source>
        <dbReference type="EMBL" id="GFZ31736.1"/>
    </source>
</evidence>
<evidence type="ECO:0008006" key="4">
    <source>
        <dbReference type="Google" id="ProtNLM"/>
    </source>
</evidence>
<dbReference type="PANTHER" id="PTHR30572:SF18">
    <property type="entry name" value="ABC-TYPE MACROLIDE FAMILY EXPORT SYSTEM PERMEASE COMPONENT 2"/>
    <property type="match status" value="1"/>
</dbReference>
<accession>A0ABQ1EAF7</accession>
<keyword evidence="1" id="KW-0472">Membrane</keyword>
<keyword evidence="1" id="KW-1133">Transmembrane helix</keyword>
<dbReference type="EMBL" id="BMBA01000002">
    <property type="protein sequence ID" value="GFZ31736.1"/>
    <property type="molecule type" value="Genomic_DNA"/>
</dbReference>
<evidence type="ECO:0000256" key="1">
    <source>
        <dbReference type="SAM" id="Phobius"/>
    </source>
</evidence>
<comment type="caution">
    <text evidence="2">The sequence shown here is derived from an EMBL/GenBank/DDBJ whole genome shotgun (WGS) entry which is preliminary data.</text>
</comment>
<feature type="transmembrane region" description="Helical" evidence="1">
    <location>
        <begin position="20"/>
        <end position="39"/>
    </location>
</feature>
<feature type="transmembrane region" description="Helical" evidence="1">
    <location>
        <begin position="311"/>
        <end position="335"/>
    </location>
</feature>
<dbReference type="PANTHER" id="PTHR30572">
    <property type="entry name" value="MEMBRANE COMPONENT OF TRANSPORTER-RELATED"/>
    <property type="match status" value="1"/>
</dbReference>
<name>A0ABQ1EAF7_9CLOT</name>